<name>A0A1G8S426_9EURY</name>
<dbReference type="AlphaFoldDB" id="A0A1G8S426"/>
<sequence length="176" mass="18980">MGGAWEKAYSVSATGEEDWAEPLAIDAECWLGETGERPSEGGSKTVNKYEGGDVYITTNISDRSGVNQETYSCAYGLNQKITDISHLPEQAQDNDVFYKNEFELSGNGELGFTTAGYIIEGTDDAGNIGTSPDPEIPYTEADLGDETGIIDWNWYPTGEGGEFGGREGRNPINNLG</sequence>
<dbReference type="EMBL" id="FNFC01000001">
    <property type="protein sequence ID" value="SDJ23979.1"/>
    <property type="molecule type" value="Genomic_DNA"/>
</dbReference>
<evidence type="ECO:0000313" key="2">
    <source>
        <dbReference type="Proteomes" id="UP000198856"/>
    </source>
</evidence>
<protein>
    <submittedName>
        <fullName evidence="1">Uncharacterized protein</fullName>
    </submittedName>
</protein>
<dbReference type="OrthoDB" id="387086at2157"/>
<keyword evidence="2" id="KW-1185">Reference proteome</keyword>
<reference evidence="1 2" key="1">
    <citation type="submission" date="2016-10" db="EMBL/GenBank/DDBJ databases">
        <authorList>
            <person name="de Groot N.N."/>
        </authorList>
    </citation>
    <scope>NUCLEOTIDE SEQUENCE [LARGE SCALE GENOMIC DNA]</scope>
    <source>
        <strain evidence="1 2">IBRC-M10015</strain>
    </source>
</reference>
<proteinExistence type="predicted"/>
<gene>
    <name evidence="1" type="ORF">SAMN05216226_101274</name>
</gene>
<evidence type="ECO:0000313" key="1">
    <source>
        <dbReference type="EMBL" id="SDJ23979.1"/>
    </source>
</evidence>
<dbReference type="Proteomes" id="UP000198856">
    <property type="component" value="Unassembled WGS sequence"/>
</dbReference>
<dbReference type="STRING" id="890420.SAMN05216226_101274"/>
<organism evidence="1 2">
    <name type="scientific">Halovenus aranensis</name>
    <dbReference type="NCBI Taxonomy" id="890420"/>
    <lineage>
        <taxon>Archaea</taxon>
        <taxon>Methanobacteriati</taxon>
        <taxon>Methanobacteriota</taxon>
        <taxon>Stenosarchaea group</taxon>
        <taxon>Halobacteria</taxon>
        <taxon>Halobacteriales</taxon>
        <taxon>Haloarculaceae</taxon>
        <taxon>Halovenus</taxon>
    </lineage>
</organism>
<dbReference type="RefSeq" id="WP_092698646.1">
    <property type="nucleotide sequence ID" value="NZ_FNFC01000001.1"/>
</dbReference>
<accession>A0A1G8S426</accession>